<feature type="region of interest" description="Disordered" evidence="1">
    <location>
        <begin position="1"/>
        <end position="34"/>
    </location>
</feature>
<name>A0A6J4UJY7_9BACT</name>
<keyword evidence="2" id="KW-1133">Transmembrane helix</keyword>
<protein>
    <submittedName>
        <fullName evidence="3">Uncharacterized protein</fullName>
    </submittedName>
</protein>
<keyword evidence="2" id="KW-0812">Transmembrane</keyword>
<dbReference type="EMBL" id="CADCWK010000067">
    <property type="protein sequence ID" value="CAA9549820.1"/>
    <property type="molecule type" value="Genomic_DNA"/>
</dbReference>
<feature type="region of interest" description="Disordered" evidence="1">
    <location>
        <begin position="51"/>
        <end position="80"/>
    </location>
</feature>
<feature type="transmembrane region" description="Helical" evidence="2">
    <location>
        <begin position="116"/>
        <end position="135"/>
    </location>
</feature>
<keyword evidence="2" id="KW-0472">Membrane</keyword>
<accession>A0A6J4UJY7</accession>
<proteinExistence type="predicted"/>
<evidence type="ECO:0000313" key="3">
    <source>
        <dbReference type="EMBL" id="CAA9549820.1"/>
    </source>
</evidence>
<organism evidence="3">
    <name type="scientific">uncultured Thermomicrobiales bacterium</name>
    <dbReference type="NCBI Taxonomy" id="1645740"/>
    <lineage>
        <taxon>Bacteria</taxon>
        <taxon>Pseudomonadati</taxon>
        <taxon>Thermomicrobiota</taxon>
        <taxon>Thermomicrobia</taxon>
        <taxon>Thermomicrobiales</taxon>
        <taxon>environmental samples</taxon>
    </lineage>
</organism>
<sequence length="148" mass="16191">MGRRAVNRGRAAAEDHCGGSNHPTVPAYTAGMTDRKPRRVLDQIESGLLGDKVDTEPIPRARPVRRRARPGSRFLAPDDDASPLERALGPSCLLSLIIVALLLVAFRRLFSAPPSVIALIAVAVFVVVLIILLRMRPVRIDGNERDDR</sequence>
<dbReference type="AlphaFoldDB" id="A0A6J4UJY7"/>
<gene>
    <name evidence="3" type="ORF">AVDCRST_MAG33-795</name>
</gene>
<evidence type="ECO:0000256" key="1">
    <source>
        <dbReference type="SAM" id="MobiDB-lite"/>
    </source>
</evidence>
<evidence type="ECO:0000256" key="2">
    <source>
        <dbReference type="SAM" id="Phobius"/>
    </source>
</evidence>
<reference evidence="3" key="1">
    <citation type="submission" date="2020-02" db="EMBL/GenBank/DDBJ databases">
        <authorList>
            <person name="Meier V. D."/>
        </authorList>
    </citation>
    <scope>NUCLEOTIDE SEQUENCE</scope>
    <source>
        <strain evidence="3">AVDCRST_MAG33</strain>
    </source>
</reference>
<feature type="transmembrane region" description="Helical" evidence="2">
    <location>
        <begin position="92"/>
        <end position="110"/>
    </location>
</feature>